<dbReference type="RefSeq" id="WP_153118673.1">
    <property type="nucleotide sequence ID" value="NZ_VZCC01000032.1"/>
</dbReference>
<name>A0AA90UYJ8_9BACT</name>
<organism evidence="2 3">
    <name type="scientific">Segatella copri</name>
    <dbReference type="NCBI Taxonomy" id="165179"/>
    <lineage>
        <taxon>Bacteria</taxon>
        <taxon>Pseudomonadati</taxon>
        <taxon>Bacteroidota</taxon>
        <taxon>Bacteroidia</taxon>
        <taxon>Bacteroidales</taxon>
        <taxon>Prevotellaceae</taxon>
        <taxon>Segatella</taxon>
    </lineage>
</organism>
<sequence>MESFGRISPKDKNITPKDSKISPKDKKLSPKDSRISPKDNPRRQNVGNSMMKIWKLGCGNEVKGEGYILNLILYSFFRVFPIFDPRVLF</sequence>
<reference evidence="3" key="1">
    <citation type="submission" date="2019-09" db="EMBL/GenBank/DDBJ databases">
        <title>Distinct polysaccharide growth profiles of human intestinal Prevotella copri isolates.</title>
        <authorList>
            <person name="Fehlner-Peach H."/>
            <person name="Magnabosco C."/>
            <person name="Raghavan V."/>
            <person name="Scher J.U."/>
            <person name="Tett A."/>
            <person name="Cox L.M."/>
            <person name="Gottsegen C."/>
            <person name="Watters A."/>
            <person name="Wiltshire- Gordon J.D."/>
            <person name="Segata N."/>
            <person name="Bonneau R."/>
            <person name="Littman D.R."/>
        </authorList>
    </citation>
    <scope>NUCLEOTIDE SEQUENCE [LARGE SCALE GENOMIC DNA]</scope>
    <source>
        <strain evidence="3">iAA108</strain>
    </source>
</reference>
<feature type="compositionally biased region" description="Basic and acidic residues" evidence="1">
    <location>
        <begin position="8"/>
        <end position="42"/>
    </location>
</feature>
<comment type="caution">
    <text evidence="2">The sequence shown here is derived from an EMBL/GenBank/DDBJ whole genome shotgun (WGS) entry which is preliminary data.</text>
</comment>
<evidence type="ECO:0000313" key="2">
    <source>
        <dbReference type="EMBL" id="MQN83560.1"/>
    </source>
</evidence>
<dbReference type="Proteomes" id="UP000421408">
    <property type="component" value="Unassembled WGS sequence"/>
</dbReference>
<accession>A0AA90UYJ8</accession>
<proteinExistence type="predicted"/>
<evidence type="ECO:0000313" key="3">
    <source>
        <dbReference type="Proteomes" id="UP000421408"/>
    </source>
</evidence>
<gene>
    <name evidence="2" type="ORF">F7D74_06100</name>
</gene>
<feature type="region of interest" description="Disordered" evidence="1">
    <location>
        <begin position="1"/>
        <end position="46"/>
    </location>
</feature>
<dbReference type="AlphaFoldDB" id="A0AA90UYJ8"/>
<evidence type="ECO:0000256" key="1">
    <source>
        <dbReference type="SAM" id="MobiDB-lite"/>
    </source>
</evidence>
<dbReference type="EMBL" id="VZCC01000032">
    <property type="protein sequence ID" value="MQN83560.1"/>
    <property type="molecule type" value="Genomic_DNA"/>
</dbReference>
<protein>
    <submittedName>
        <fullName evidence="2">Uncharacterized protein</fullName>
    </submittedName>
</protein>